<proteinExistence type="inferred from homology"/>
<dbReference type="PRINTS" id="PR01217">
    <property type="entry name" value="PRICHEXTENSN"/>
</dbReference>
<name>A0AAV3Q545_LITER</name>
<evidence type="ECO:0000313" key="6">
    <source>
        <dbReference type="EMBL" id="GAA0159179.1"/>
    </source>
</evidence>
<feature type="domain" description="Peptidase A1" evidence="5">
    <location>
        <begin position="108"/>
        <end position="448"/>
    </location>
</feature>
<dbReference type="EMBL" id="BAABME010003540">
    <property type="protein sequence ID" value="GAA0159179.1"/>
    <property type="molecule type" value="Genomic_DNA"/>
</dbReference>
<dbReference type="Pfam" id="PF14541">
    <property type="entry name" value="TAXi_C"/>
    <property type="match status" value="1"/>
</dbReference>
<dbReference type="InterPro" id="IPR021109">
    <property type="entry name" value="Peptidase_aspartic_dom_sf"/>
</dbReference>
<evidence type="ECO:0000256" key="1">
    <source>
        <dbReference type="ARBA" id="ARBA00007447"/>
    </source>
</evidence>
<dbReference type="Pfam" id="PF14543">
    <property type="entry name" value="TAXi_N"/>
    <property type="match status" value="1"/>
</dbReference>
<keyword evidence="4" id="KW-0812">Transmembrane</keyword>
<organism evidence="6 7">
    <name type="scientific">Lithospermum erythrorhizon</name>
    <name type="common">Purple gromwell</name>
    <name type="synonym">Lithospermum officinale var. erythrorhizon</name>
    <dbReference type="NCBI Taxonomy" id="34254"/>
    <lineage>
        <taxon>Eukaryota</taxon>
        <taxon>Viridiplantae</taxon>
        <taxon>Streptophyta</taxon>
        <taxon>Embryophyta</taxon>
        <taxon>Tracheophyta</taxon>
        <taxon>Spermatophyta</taxon>
        <taxon>Magnoliopsida</taxon>
        <taxon>eudicotyledons</taxon>
        <taxon>Gunneridae</taxon>
        <taxon>Pentapetalae</taxon>
        <taxon>asterids</taxon>
        <taxon>lamiids</taxon>
        <taxon>Boraginales</taxon>
        <taxon>Boraginaceae</taxon>
        <taxon>Boraginoideae</taxon>
        <taxon>Lithospermeae</taxon>
        <taxon>Lithospermum</taxon>
    </lineage>
</organism>
<dbReference type="InterPro" id="IPR001969">
    <property type="entry name" value="Aspartic_peptidase_AS"/>
</dbReference>
<comment type="similarity">
    <text evidence="1">Belongs to the peptidase A1 family.</text>
</comment>
<evidence type="ECO:0000256" key="4">
    <source>
        <dbReference type="SAM" id="Phobius"/>
    </source>
</evidence>
<feature type="active site" evidence="2">
    <location>
        <position position="329"/>
    </location>
</feature>
<dbReference type="InterPro" id="IPR001461">
    <property type="entry name" value="Aspartic_peptidase_A1"/>
</dbReference>
<dbReference type="InterPro" id="IPR032799">
    <property type="entry name" value="TAXi_C"/>
</dbReference>
<dbReference type="InterPro" id="IPR033121">
    <property type="entry name" value="PEPTIDASE_A1"/>
</dbReference>
<keyword evidence="6" id="KW-0378">Hydrolase</keyword>
<reference evidence="6 7" key="1">
    <citation type="submission" date="2024-01" db="EMBL/GenBank/DDBJ databases">
        <title>The complete chloroplast genome sequence of Lithospermum erythrorhizon: insights into the phylogenetic relationship among Boraginaceae species and the maternal lineages of purple gromwells.</title>
        <authorList>
            <person name="Okada T."/>
            <person name="Watanabe K."/>
        </authorList>
    </citation>
    <scope>NUCLEOTIDE SEQUENCE [LARGE SCALE GENOMIC DNA]</scope>
</reference>
<dbReference type="FunFam" id="2.40.70.10:FF:000014">
    <property type="entry name" value="Aspartyl protease family protein 1"/>
    <property type="match status" value="1"/>
</dbReference>
<dbReference type="Gene3D" id="2.40.70.10">
    <property type="entry name" value="Acid Proteases"/>
    <property type="match status" value="2"/>
</dbReference>
<feature type="compositionally biased region" description="Polar residues" evidence="3">
    <location>
        <begin position="529"/>
        <end position="544"/>
    </location>
</feature>
<dbReference type="PROSITE" id="PS00141">
    <property type="entry name" value="ASP_PROTEASE"/>
    <property type="match status" value="1"/>
</dbReference>
<keyword evidence="4" id="KW-0472">Membrane</keyword>
<feature type="region of interest" description="Disordered" evidence="3">
    <location>
        <begin position="449"/>
        <end position="551"/>
    </location>
</feature>
<evidence type="ECO:0000313" key="7">
    <source>
        <dbReference type="Proteomes" id="UP001454036"/>
    </source>
</evidence>
<dbReference type="InterPro" id="IPR034164">
    <property type="entry name" value="Pepsin-like_dom"/>
</dbReference>
<dbReference type="CDD" id="cd05471">
    <property type="entry name" value="pepsin_like"/>
    <property type="match status" value="1"/>
</dbReference>
<gene>
    <name evidence="6" type="ORF">LIER_16018</name>
</gene>
<keyword evidence="7" id="KW-1185">Reference proteome</keyword>
<dbReference type="PROSITE" id="PS51767">
    <property type="entry name" value="PEPTIDASE_A1"/>
    <property type="match status" value="1"/>
</dbReference>
<dbReference type="PANTHER" id="PTHR13683">
    <property type="entry name" value="ASPARTYL PROTEASES"/>
    <property type="match status" value="1"/>
</dbReference>
<evidence type="ECO:0000259" key="5">
    <source>
        <dbReference type="PROSITE" id="PS51767"/>
    </source>
</evidence>
<dbReference type="GO" id="GO:0006508">
    <property type="term" value="P:proteolysis"/>
    <property type="evidence" value="ECO:0007669"/>
    <property type="project" value="UniProtKB-KW"/>
</dbReference>
<dbReference type="SUPFAM" id="SSF50630">
    <property type="entry name" value="Acid proteases"/>
    <property type="match status" value="1"/>
</dbReference>
<feature type="transmembrane region" description="Helical" evidence="4">
    <location>
        <begin position="12"/>
        <end position="32"/>
    </location>
</feature>
<dbReference type="InterPro" id="IPR032861">
    <property type="entry name" value="TAXi_N"/>
</dbReference>
<sequence>MVTLHRNHNSLCYHVLFVTFIFLSVTYVAHVADALGTFGYDIHHRYSDTVKKILGSDGLPEKDTVEYFTALVHRDHLRGRHLAGGASTQLTFASGNLTGRFSDLGLLQYVYTKVGTPGRDFLVALDSGSDLFWLPCECRDCPRSITLRSGTRLDFNMFQLNGSSTVTPVACSSSICGPNYSCLTEQNVCAYKTSYVPVNTSSTGILLQDVLQLGTNENPSTSVNATITLGCGVIQTGSFLSNTAVNGLLGLGMGNISVPSILASQSLTANSFSMCSGLDGLGRIVFGDKGSLDQSETPFGILQSNYIVSIEQVAIGSTVSSLEFTALFDSGLAFTRLSDPVYTTLAESFDSQVVEPRRIISGFSFEYCYDLSSTSSGPAAPKSPSLAFTMNGGSQFNIRTPIIIVSLQNSGYAYCLGVIKSQLDIIGINFMNGQKMIFDREKNVLGWKPSDCYGNDESNSTPPPPRTSNPPPPVTTSTPPPPRTSNPPPPVTTSTPPPPRTSTPPPPLQTSNPPPPQRIPFTPPPPGSTEASPGDSTTNSSSQAPGFRFPGTGDAAQLNSFTWKVGMAFLSFLSHYFIFH</sequence>
<dbReference type="GO" id="GO:0004190">
    <property type="term" value="F:aspartic-type endopeptidase activity"/>
    <property type="evidence" value="ECO:0007669"/>
    <property type="project" value="InterPro"/>
</dbReference>
<keyword evidence="4" id="KW-1133">Transmembrane helix</keyword>
<dbReference type="AlphaFoldDB" id="A0AAV3Q545"/>
<dbReference type="PANTHER" id="PTHR13683:SF826">
    <property type="entry name" value="ASPARTYL PROTEASE FAMILY PROTEIN 1"/>
    <property type="match status" value="1"/>
</dbReference>
<keyword evidence="6" id="KW-0645">Protease</keyword>
<protein>
    <submittedName>
        <fullName evidence="6">Aspartic protease</fullName>
    </submittedName>
</protein>
<feature type="compositionally biased region" description="Pro residues" evidence="3">
    <location>
        <begin position="461"/>
        <end position="527"/>
    </location>
</feature>
<accession>A0AAV3Q545</accession>
<dbReference type="Proteomes" id="UP001454036">
    <property type="component" value="Unassembled WGS sequence"/>
</dbReference>
<evidence type="ECO:0000256" key="2">
    <source>
        <dbReference type="PIRSR" id="PIRSR601461-1"/>
    </source>
</evidence>
<comment type="caution">
    <text evidence="6">The sequence shown here is derived from an EMBL/GenBank/DDBJ whole genome shotgun (WGS) entry which is preliminary data.</text>
</comment>
<feature type="active site" evidence="2">
    <location>
        <position position="126"/>
    </location>
</feature>
<evidence type="ECO:0000256" key="3">
    <source>
        <dbReference type="SAM" id="MobiDB-lite"/>
    </source>
</evidence>